<reference evidence="2 3" key="2">
    <citation type="journal article" date="2011" name="J. Bacteriol.">
        <title>Complete genome sequences for the anaerobic, extremely thermophilic plant biomass-degrading bacteria Caldicellulosiruptor hydrothermalis, Caldicellulosiruptor kristjanssonii, Caldicellulosiruptor kronotskyensis, Caldicellulosiruptor owensenis, and Caldicellulosiruptor lactoaceticus.</title>
        <authorList>
            <person name="Blumer-Schuette S.E."/>
            <person name="Ozdemir I."/>
            <person name="Mistry D."/>
            <person name="Lucas S."/>
            <person name="Lapidus A."/>
            <person name="Cheng J.F."/>
            <person name="Goodwin L.A."/>
            <person name="Pitluck S."/>
            <person name="Land M.L."/>
            <person name="Hauser L.J."/>
            <person name="Woyke T."/>
            <person name="Mikhailova N."/>
            <person name="Pati A."/>
            <person name="Kyrpides N.C."/>
            <person name="Ivanova N."/>
            <person name="Detter J.C."/>
            <person name="Walston-Davenport K."/>
            <person name="Han S."/>
            <person name="Adams M.W."/>
            <person name="Kelly R.M."/>
        </authorList>
    </citation>
    <scope>NUCLEOTIDE SEQUENCE [LARGE SCALE GENOMIC DNA]</scope>
    <source>
        <strain evidence="3">ATCC 700853 / DSM 12137 / I77R1B</strain>
    </source>
</reference>
<dbReference type="InterPro" id="IPR029063">
    <property type="entry name" value="SAM-dependent_MTases_sf"/>
</dbReference>
<dbReference type="STRING" id="632335.Calkr_2472"/>
<proteinExistence type="predicted"/>
<gene>
    <name evidence="2" type="ordered locus">Calkr_2472</name>
</gene>
<dbReference type="PANTHER" id="PTHR34203">
    <property type="entry name" value="METHYLTRANSFERASE, FKBM FAMILY PROTEIN"/>
    <property type="match status" value="1"/>
</dbReference>
<protein>
    <submittedName>
        <fullName evidence="2">Methyltransferase FkbM family</fullName>
    </submittedName>
</protein>
<dbReference type="PANTHER" id="PTHR34203:SF15">
    <property type="entry name" value="SLL1173 PROTEIN"/>
    <property type="match status" value="1"/>
</dbReference>
<keyword evidence="2" id="KW-0808">Transferase</keyword>
<dbReference type="eggNOG" id="COG2520">
    <property type="taxonomic scope" value="Bacteria"/>
</dbReference>
<dbReference type="EMBL" id="CP002326">
    <property type="protein sequence ID" value="ADQ41906.1"/>
    <property type="molecule type" value="Genomic_DNA"/>
</dbReference>
<dbReference type="HOGENOM" id="CLU_989301_0_0_9"/>
<name>E4S806_CALA7</name>
<dbReference type="Gene3D" id="3.40.50.150">
    <property type="entry name" value="Vaccinia Virus protein VP39"/>
    <property type="match status" value="1"/>
</dbReference>
<dbReference type="AlphaFoldDB" id="E4S806"/>
<dbReference type="InterPro" id="IPR006342">
    <property type="entry name" value="FkbM_mtfrase"/>
</dbReference>
<dbReference type="GO" id="GO:0032259">
    <property type="term" value="P:methylation"/>
    <property type="evidence" value="ECO:0007669"/>
    <property type="project" value="UniProtKB-KW"/>
</dbReference>
<dbReference type="KEGG" id="cki:Calkr_2472"/>
<dbReference type="InterPro" id="IPR052514">
    <property type="entry name" value="SAM-dependent_MTase"/>
</dbReference>
<accession>E4S806</accession>
<keyword evidence="2" id="KW-0489">Methyltransferase</keyword>
<sequence>MFKETMTALYNYLIHPNIHSRFLAEYYITWFLKGYRAKDQVLYKYYFKDNHFEIDDIKLPTLKDEDMGVFCHDFFDIILSQWIKTKSLHFTFHDGPYENNNVKIEEGDIVFDAGANIGLFSVLALKKGAKRVYAFEPVPKSLEYLNKTKLLNDFDNRLEIVPHALSDEEGISYIKFKEDNIAISSLILDILEGKEFKVKTITIDKFVEENKIERVDFIKADIEGAERLMLMGAKNVLKEFKPKLAICSYHLPDDKEVLTKIILEANPKYELEFTSSKIFAK</sequence>
<keyword evidence="3" id="KW-1185">Reference proteome</keyword>
<evidence type="ECO:0000259" key="1">
    <source>
        <dbReference type="Pfam" id="PF05050"/>
    </source>
</evidence>
<dbReference type="NCBIfam" id="TIGR01444">
    <property type="entry name" value="fkbM_fam"/>
    <property type="match status" value="1"/>
</dbReference>
<reference key="1">
    <citation type="submission" date="2010-11" db="EMBL/GenBank/DDBJ databases">
        <title>Complete sequence of chromosome of Caldicellulosiruptor kristjanssonii 177R1B.</title>
        <authorList>
            <consortium name="US DOE Joint Genome Institute"/>
            <person name="Lucas S."/>
            <person name="Copeland A."/>
            <person name="Lapidus A."/>
            <person name="Cheng J.-F."/>
            <person name="Bruce D."/>
            <person name="Goodwin L."/>
            <person name="Pitluck S."/>
            <person name="Davenport K."/>
            <person name="Detter J.C."/>
            <person name="Han C."/>
            <person name="Tapia R."/>
            <person name="Land M."/>
            <person name="Hauser L."/>
            <person name="Jeffries C."/>
            <person name="Kyrpides N."/>
            <person name="Ivanova N."/>
            <person name="Mikhailova N."/>
            <person name="Blumer-Schuette S.E."/>
            <person name="Kelly R.M."/>
            <person name="Woyke T."/>
        </authorList>
    </citation>
    <scope>NUCLEOTIDE SEQUENCE</scope>
    <source>
        <strain>177R1B</strain>
    </source>
</reference>
<dbReference type="GO" id="GO:0008168">
    <property type="term" value="F:methyltransferase activity"/>
    <property type="evidence" value="ECO:0007669"/>
    <property type="project" value="UniProtKB-KW"/>
</dbReference>
<organism evidence="2 3">
    <name type="scientific">Caldicellulosiruptor acetigenus (strain ATCC 700853 / DSM 12137 / I77R1B)</name>
    <name type="common">Caldicellulosiruptor kristjanssonii</name>
    <dbReference type="NCBI Taxonomy" id="632335"/>
    <lineage>
        <taxon>Bacteria</taxon>
        <taxon>Bacillati</taxon>
        <taxon>Bacillota</taxon>
        <taxon>Bacillota incertae sedis</taxon>
        <taxon>Caldicellulosiruptorales</taxon>
        <taxon>Caldicellulosiruptoraceae</taxon>
        <taxon>Caldicellulosiruptor</taxon>
    </lineage>
</organism>
<feature type="domain" description="Methyltransferase FkbM" evidence="1">
    <location>
        <begin position="112"/>
        <end position="257"/>
    </location>
</feature>
<evidence type="ECO:0000313" key="3">
    <source>
        <dbReference type="Proteomes" id="UP000009256"/>
    </source>
</evidence>
<dbReference type="Proteomes" id="UP000009256">
    <property type="component" value="Chromosome"/>
</dbReference>
<dbReference type="SUPFAM" id="SSF53335">
    <property type="entry name" value="S-adenosyl-L-methionine-dependent methyltransferases"/>
    <property type="match status" value="1"/>
</dbReference>
<evidence type="ECO:0000313" key="2">
    <source>
        <dbReference type="EMBL" id="ADQ41906.1"/>
    </source>
</evidence>
<dbReference type="Pfam" id="PF05050">
    <property type="entry name" value="Methyltransf_21"/>
    <property type="match status" value="1"/>
</dbReference>